<sequence>MQHFRKAAAAAAAVLLLGTGIPGAQAADRPAGTERGTLSSGARYVIDTPADWNGTLLVWSPGYIGGAPGGEAAGGPGGAAREWLLQHGYALAGSKPTTNGWAVKELLRDQQEVVDTAAAALGEPEKTIAWGTSMGGL</sequence>
<dbReference type="Proteomes" id="UP000523795">
    <property type="component" value="Unassembled WGS sequence"/>
</dbReference>
<evidence type="ECO:0000313" key="2">
    <source>
        <dbReference type="EMBL" id="NKX51697.1"/>
    </source>
</evidence>
<dbReference type="EMBL" id="JAAZSR010000287">
    <property type="protein sequence ID" value="NKX51697.1"/>
    <property type="molecule type" value="Genomic_DNA"/>
</dbReference>
<keyword evidence="1" id="KW-0732">Signal</keyword>
<accession>A0ABX1JQT5</accession>
<gene>
    <name evidence="2" type="ORF">HER39_14220</name>
</gene>
<comment type="caution">
    <text evidence="2">The sequence shown here is derived from an EMBL/GenBank/DDBJ whole genome shotgun (WGS) entry which is preliminary data.</text>
</comment>
<evidence type="ECO:0000256" key="1">
    <source>
        <dbReference type="SAM" id="SignalP"/>
    </source>
</evidence>
<dbReference type="SUPFAM" id="SSF53474">
    <property type="entry name" value="alpha/beta-Hydrolases"/>
    <property type="match status" value="1"/>
</dbReference>
<feature type="chain" id="PRO_5045775205" description="Alpha/beta hydrolase" evidence="1">
    <location>
        <begin position="27"/>
        <end position="137"/>
    </location>
</feature>
<protein>
    <recommendedName>
        <fullName evidence="4">Alpha/beta hydrolase</fullName>
    </recommendedName>
</protein>
<feature type="signal peptide" evidence="1">
    <location>
        <begin position="1"/>
        <end position="26"/>
    </location>
</feature>
<keyword evidence="3" id="KW-1185">Reference proteome</keyword>
<dbReference type="InterPro" id="IPR029058">
    <property type="entry name" value="AB_hydrolase_fold"/>
</dbReference>
<evidence type="ECO:0000313" key="3">
    <source>
        <dbReference type="Proteomes" id="UP000523795"/>
    </source>
</evidence>
<feature type="non-terminal residue" evidence="2">
    <location>
        <position position="137"/>
    </location>
</feature>
<proteinExistence type="predicted"/>
<reference evidence="2 3" key="1">
    <citation type="submission" date="2020-04" db="EMBL/GenBank/DDBJ databases">
        <authorList>
            <person name="Liu S."/>
        </authorList>
    </citation>
    <scope>NUCLEOTIDE SEQUENCE [LARGE SCALE GENOMIC DNA]</scope>
    <source>
        <strain evidence="2 3">CGMCC 1.15091</strain>
    </source>
</reference>
<organism evidence="2 3">
    <name type="scientific">Arthrobacter deserti</name>
    <dbReference type="NCBI Taxonomy" id="1742687"/>
    <lineage>
        <taxon>Bacteria</taxon>
        <taxon>Bacillati</taxon>
        <taxon>Actinomycetota</taxon>
        <taxon>Actinomycetes</taxon>
        <taxon>Micrococcales</taxon>
        <taxon>Micrococcaceae</taxon>
        <taxon>Arthrobacter</taxon>
    </lineage>
</organism>
<evidence type="ECO:0008006" key="4">
    <source>
        <dbReference type="Google" id="ProtNLM"/>
    </source>
</evidence>
<name>A0ABX1JQT5_9MICC</name>